<dbReference type="InterPro" id="IPR009959">
    <property type="entry name" value="Cyclase_SnoaL-like"/>
</dbReference>
<name>A0ABP9E239_9PSEU</name>
<gene>
    <name evidence="1" type="ORF">GCM10023203_10200</name>
</gene>
<dbReference type="Pfam" id="PF07366">
    <property type="entry name" value="SnoaL"/>
    <property type="match status" value="1"/>
</dbReference>
<sequence length="152" mass="16862">MTNTQTMTTAEALARQVIAHFEAGEIERIGDLVTEDFVDHGAPPWMPRGREAYVTTMRWLKDVLRIRYEIRQVVAQGDRVAARAIVHGVSTSDHLGFPPTGRPFAMETMHLYVVRDGRLAEHWGVRDELGALWQCGALPTPAPPAEFLSAGA</sequence>
<dbReference type="PANTHER" id="PTHR38436">
    <property type="entry name" value="POLYKETIDE CYCLASE SNOAL-LIKE DOMAIN"/>
    <property type="match status" value="1"/>
</dbReference>
<dbReference type="SUPFAM" id="SSF54427">
    <property type="entry name" value="NTF2-like"/>
    <property type="match status" value="1"/>
</dbReference>
<dbReference type="PANTHER" id="PTHR38436:SF1">
    <property type="entry name" value="ESTER CYCLASE"/>
    <property type="match status" value="1"/>
</dbReference>
<dbReference type="RefSeq" id="WP_274229638.1">
    <property type="nucleotide sequence ID" value="NZ_BAABHQ010000002.1"/>
</dbReference>
<proteinExistence type="predicted"/>
<keyword evidence="2" id="KW-1185">Reference proteome</keyword>
<comment type="caution">
    <text evidence="1">The sequence shown here is derived from an EMBL/GenBank/DDBJ whole genome shotgun (WGS) entry which is preliminary data.</text>
</comment>
<evidence type="ECO:0000313" key="2">
    <source>
        <dbReference type="Proteomes" id="UP001500457"/>
    </source>
</evidence>
<evidence type="ECO:0000313" key="1">
    <source>
        <dbReference type="EMBL" id="GAA4864309.1"/>
    </source>
</evidence>
<dbReference type="Gene3D" id="3.10.450.50">
    <property type="match status" value="1"/>
</dbReference>
<evidence type="ECO:0008006" key="3">
    <source>
        <dbReference type="Google" id="ProtNLM"/>
    </source>
</evidence>
<dbReference type="EMBL" id="BAABHQ010000002">
    <property type="protein sequence ID" value="GAA4864309.1"/>
    <property type="molecule type" value="Genomic_DNA"/>
</dbReference>
<protein>
    <recommendedName>
        <fullName evidence="3">SnoaL-like polyketide cyclase</fullName>
    </recommendedName>
</protein>
<accession>A0ABP9E239</accession>
<organism evidence="1 2">
    <name type="scientific">Actinomycetospora straminea</name>
    <dbReference type="NCBI Taxonomy" id="663607"/>
    <lineage>
        <taxon>Bacteria</taxon>
        <taxon>Bacillati</taxon>
        <taxon>Actinomycetota</taxon>
        <taxon>Actinomycetes</taxon>
        <taxon>Pseudonocardiales</taxon>
        <taxon>Pseudonocardiaceae</taxon>
        <taxon>Actinomycetospora</taxon>
    </lineage>
</organism>
<reference evidence="2" key="1">
    <citation type="journal article" date="2019" name="Int. J. Syst. Evol. Microbiol.">
        <title>The Global Catalogue of Microorganisms (GCM) 10K type strain sequencing project: providing services to taxonomists for standard genome sequencing and annotation.</title>
        <authorList>
            <consortium name="The Broad Institute Genomics Platform"/>
            <consortium name="The Broad Institute Genome Sequencing Center for Infectious Disease"/>
            <person name="Wu L."/>
            <person name="Ma J."/>
        </authorList>
    </citation>
    <scope>NUCLEOTIDE SEQUENCE [LARGE SCALE GENOMIC DNA]</scope>
    <source>
        <strain evidence="2">JCM 17983</strain>
    </source>
</reference>
<dbReference type="Proteomes" id="UP001500457">
    <property type="component" value="Unassembled WGS sequence"/>
</dbReference>
<dbReference type="InterPro" id="IPR032710">
    <property type="entry name" value="NTF2-like_dom_sf"/>
</dbReference>